<accession>A0ACC6TRM8</accession>
<protein>
    <submittedName>
        <fullName evidence="1">Uncharacterized protein</fullName>
    </submittedName>
</protein>
<sequence length="112" mass="12853">KSLDEGKCVVCCDNVVVCMTEDYPRVPNPPVDIEVDREGKEIVLRNIVKDDVNNPLYLEYYVDKNFVQKVSELGFIRVVFVAKDFSEEGKLDVKLNREDLLLIRREVGLGSF</sequence>
<feature type="non-terminal residue" evidence="1">
    <location>
        <position position="1"/>
    </location>
</feature>
<reference evidence="1" key="1">
    <citation type="submission" date="2024-07" db="EMBL/GenBank/DDBJ databases">
        <title>Metagenome and Metagenome-Assembled Genomes of Archaea from a hot spring from the geothermal field of Los Azufres, Mexico.</title>
        <authorList>
            <person name="Marin-Paredes R."/>
            <person name="Martinez-Romero E."/>
            <person name="Servin-Garciduenas L.E."/>
        </authorList>
    </citation>
    <scope>NUCLEOTIDE SEQUENCE</scope>
    <source>
        <strain evidence="1">AZ1-454</strain>
    </source>
</reference>
<proteinExistence type="predicted"/>
<organism evidence="1 2">
    <name type="scientific">Candidatus Aramenus sulfurataquae</name>
    <dbReference type="NCBI Taxonomy" id="1326980"/>
    <lineage>
        <taxon>Archaea</taxon>
        <taxon>Thermoproteota</taxon>
        <taxon>Thermoprotei</taxon>
        <taxon>Sulfolobales</taxon>
        <taxon>Sulfolobaceae</taxon>
        <taxon>Candidatus Aramenus</taxon>
    </lineage>
</organism>
<evidence type="ECO:0000313" key="1">
    <source>
        <dbReference type="EMBL" id="MEW9492531.1"/>
    </source>
</evidence>
<comment type="caution">
    <text evidence="1">The sequence shown here is derived from an EMBL/GenBank/DDBJ whole genome shotgun (WGS) entry which is preliminary data.</text>
</comment>
<dbReference type="Proteomes" id="UP000053480">
    <property type="component" value="Unassembled WGS sequence"/>
</dbReference>
<name>A0ACC6TRM8_9CREN</name>
<evidence type="ECO:0000313" key="2">
    <source>
        <dbReference type="Proteomes" id="UP000053480"/>
    </source>
</evidence>
<dbReference type="EMBL" id="JZWS03000047">
    <property type="protein sequence ID" value="MEW9492531.1"/>
    <property type="molecule type" value="Genomic_DNA"/>
</dbReference>
<gene>
    <name evidence="1" type="ORF">TQ35_0010100</name>
</gene>